<dbReference type="EMBL" id="CM055104">
    <property type="protein sequence ID" value="KAJ7532356.1"/>
    <property type="molecule type" value="Genomic_DNA"/>
</dbReference>
<evidence type="ECO:0000313" key="1">
    <source>
        <dbReference type="EMBL" id="KAJ7532356.1"/>
    </source>
</evidence>
<keyword evidence="2" id="KW-1185">Reference proteome</keyword>
<sequence>MATNEVYEGFLTEEQRQLMRSTSLSREAAMEADHSSKGAAAGIKGQSTGSGAGSGKHERRSHTGKSGRPKKGGGGGKGTWGVWLEDGKEIHMDRKDPNYDSEEEPYKLVGAPVAQSLEEFKEKVVLLVEEYFTTGNVADTASDLRDLGSPNYHHHFVKKLISMALDRHDREKEMASVLLSALYADVIDPEQLAKGFTRLLESVDDLSLDIPDAADLLALFLARAVVDDILPPAFLSKTQKVLPEGSKGLEVIQNCEKSYLMAPLHAEIVERRWGGSTHTTVEEVKKKIVELLKEYVESGDKAEACRCIRQLNVPFFHHEVVKKALTVAMEKRNAEPLILSLLRECADEGLITSNQISKGFARLSESLDDLALDIPRAKEMLQSLSSKATKDGWLTAAPFERNLSSGFLGLDDPDEVRKFKSQATTIIQEYFLSDDIAEVIRSLEDLAAPDYHDIFVKKLIMLAMDRKNREKEMASVLVSSLYAEAISIGQIAKAFTLLLESAEDTALDIPDAPNELALFLARAVVDDVLAPLYLQEIDEQLKEGSLGSEIVHTAQSILSARHAGERILRCWGGGTGSVFDDARDKIVKLLEEFEAGGVLTEACQCIRDLDMPFFHHEVVKKALIMAMEKKNERLLVLLQESSNEGLITTSQMHKGFARVLDAMDDLALDIPDAKAKFASYAERAKSEGWLTSTCFANGFLTSKTTLGD</sequence>
<protein>
    <submittedName>
        <fullName evidence="1">Uncharacterized protein</fullName>
    </submittedName>
</protein>
<accession>A0ACC2BRH9</accession>
<comment type="caution">
    <text evidence="1">The sequence shown here is derived from an EMBL/GenBank/DDBJ whole genome shotgun (WGS) entry which is preliminary data.</text>
</comment>
<gene>
    <name evidence="1" type="ORF">O6H91_13G000400</name>
</gene>
<dbReference type="Proteomes" id="UP001162992">
    <property type="component" value="Chromosome 13"/>
</dbReference>
<name>A0ACC2BRH9_DIPCM</name>
<organism evidence="1 2">
    <name type="scientific">Diphasiastrum complanatum</name>
    <name type="common">Issler's clubmoss</name>
    <name type="synonym">Lycopodium complanatum</name>
    <dbReference type="NCBI Taxonomy" id="34168"/>
    <lineage>
        <taxon>Eukaryota</taxon>
        <taxon>Viridiplantae</taxon>
        <taxon>Streptophyta</taxon>
        <taxon>Embryophyta</taxon>
        <taxon>Tracheophyta</taxon>
        <taxon>Lycopodiopsida</taxon>
        <taxon>Lycopodiales</taxon>
        <taxon>Lycopodiaceae</taxon>
        <taxon>Lycopodioideae</taxon>
        <taxon>Diphasiastrum</taxon>
    </lineage>
</organism>
<evidence type="ECO:0000313" key="2">
    <source>
        <dbReference type="Proteomes" id="UP001162992"/>
    </source>
</evidence>
<reference evidence="2" key="1">
    <citation type="journal article" date="2024" name="Proc. Natl. Acad. Sci. U.S.A.">
        <title>Extraordinary preservation of gene collinearity over three hundred million years revealed in homosporous lycophytes.</title>
        <authorList>
            <person name="Li C."/>
            <person name="Wickell D."/>
            <person name="Kuo L.Y."/>
            <person name="Chen X."/>
            <person name="Nie B."/>
            <person name="Liao X."/>
            <person name="Peng D."/>
            <person name="Ji J."/>
            <person name="Jenkins J."/>
            <person name="Williams M."/>
            <person name="Shu S."/>
            <person name="Plott C."/>
            <person name="Barry K."/>
            <person name="Rajasekar S."/>
            <person name="Grimwood J."/>
            <person name="Han X."/>
            <person name="Sun S."/>
            <person name="Hou Z."/>
            <person name="He W."/>
            <person name="Dai G."/>
            <person name="Sun C."/>
            <person name="Schmutz J."/>
            <person name="Leebens-Mack J.H."/>
            <person name="Li F.W."/>
            <person name="Wang L."/>
        </authorList>
    </citation>
    <scope>NUCLEOTIDE SEQUENCE [LARGE SCALE GENOMIC DNA]</scope>
    <source>
        <strain evidence="2">cv. PW_Plant_1</strain>
    </source>
</reference>
<proteinExistence type="predicted"/>